<sequence>MTTLTIRDFRPDDAEAVAAAHRAGREHLVQAPEIFVWLDARQAKGAHYRTFVAELDGRVVGSIRCGVVLGTTTRGIGHANGSVLPEDRRRGAFTGLLAAAERHLAGHGVVEMHSWVDDEPGPRAFAEARGFTAGRTAHFGGRGLGRLLPEAPPLPAGVELRPASHWAADPHPVFEVEADAILDEPGEVVMDAADYDEWLAGEWRRPDFDADLGVVATVDGRPAAYTAVYTDGDRYWSAFTACRRDFRGRGLAKLAKRESLRLAREAGLRHAYTSNDATNAPMLAINAWLGYERCASERKFIKRLDG</sequence>
<protein>
    <submittedName>
        <fullName evidence="4">GNAT family N-acetyltransferase</fullName>
        <ecNumber evidence="4">2.3.-.-</ecNumber>
    </submittedName>
</protein>
<dbReference type="InterPro" id="IPR016181">
    <property type="entry name" value="Acyl_CoA_acyltransferase"/>
</dbReference>
<dbReference type="Gene3D" id="3.40.630.30">
    <property type="match status" value="1"/>
</dbReference>
<dbReference type="InterPro" id="IPR000182">
    <property type="entry name" value="GNAT_dom"/>
</dbReference>
<dbReference type="Pfam" id="PF00583">
    <property type="entry name" value="Acetyltransf_1"/>
    <property type="match status" value="2"/>
</dbReference>
<gene>
    <name evidence="4" type="ORF">ACFP3U_25055</name>
</gene>
<organism evidence="4 5">
    <name type="scientific">Kitasatospora misakiensis</name>
    <dbReference type="NCBI Taxonomy" id="67330"/>
    <lineage>
        <taxon>Bacteria</taxon>
        <taxon>Bacillati</taxon>
        <taxon>Actinomycetota</taxon>
        <taxon>Actinomycetes</taxon>
        <taxon>Kitasatosporales</taxon>
        <taxon>Streptomycetaceae</taxon>
        <taxon>Kitasatospora</taxon>
    </lineage>
</organism>
<evidence type="ECO:0000256" key="2">
    <source>
        <dbReference type="ARBA" id="ARBA00023315"/>
    </source>
</evidence>
<dbReference type="GO" id="GO:0016746">
    <property type="term" value="F:acyltransferase activity"/>
    <property type="evidence" value="ECO:0007669"/>
    <property type="project" value="UniProtKB-KW"/>
</dbReference>
<dbReference type="Proteomes" id="UP001595975">
    <property type="component" value="Unassembled WGS sequence"/>
</dbReference>
<dbReference type="PROSITE" id="PS51186">
    <property type="entry name" value="GNAT"/>
    <property type="match status" value="2"/>
</dbReference>
<dbReference type="RefSeq" id="WP_380227902.1">
    <property type="nucleotide sequence ID" value="NZ_JBHSOF010000037.1"/>
</dbReference>
<comment type="caution">
    <text evidence="4">The sequence shown here is derived from an EMBL/GenBank/DDBJ whole genome shotgun (WGS) entry which is preliminary data.</text>
</comment>
<evidence type="ECO:0000259" key="3">
    <source>
        <dbReference type="PROSITE" id="PS51186"/>
    </source>
</evidence>
<dbReference type="SUPFAM" id="SSF55729">
    <property type="entry name" value="Acyl-CoA N-acyltransferases (Nat)"/>
    <property type="match status" value="2"/>
</dbReference>
<keyword evidence="2 4" id="KW-0012">Acyltransferase</keyword>
<dbReference type="PANTHER" id="PTHR43877:SF1">
    <property type="entry name" value="ACETYLTRANSFERASE"/>
    <property type="match status" value="1"/>
</dbReference>
<evidence type="ECO:0000313" key="5">
    <source>
        <dbReference type="Proteomes" id="UP001595975"/>
    </source>
</evidence>
<dbReference type="PANTHER" id="PTHR43877">
    <property type="entry name" value="AMINOALKYLPHOSPHONATE N-ACETYLTRANSFERASE-RELATED-RELATED"/>
    <property type="match status" value="1"/>
</dbReference>
<keyword evidence="1 4" id="KW-0808">Transferase</keyword>
<proteinExistence type="predicted"/>
<feature type="domain" description="N-acetyltransferase" evidence="3">
    <location>
        <begin position="158"/>
        <end position="306"/>
    </location>
</feature>
<keyword evidence="5" id="KW-1185">Reference proteome</keyword>
<dbReference type="EMBL" id="JBHSOF010000037">
    <property type="protein sequence ID" value="MFC5666230.1"/>
    <property type="molecule type" value="Genomic_DNA"/>
</dbReference>
<accession>A0ABW0X8X2</accession>
<feature type="domain" description="N-acetyltransferase" evidence="3">
    <location>
        <begin position="4"/>
        <end position="155"/>
    </location>
</feature>
<evidence type="ECO:0000256" key="1">
    <source>
        <dbReference type="ARBA" id="ARBA00022679"/>
    </source>
</evidence>
<reference evidence="5" key="1">
    <citation type="journal article" date="2019" name="Int. J. Syst. Evol. Microbiol.">
        <title>The Global Catalogue of Microorganisms (GCM) 10K type strain sequencing project: providing services to taxonomists for standard genome sequencing and annotation.</title>
        <authorList>
            <consortium name="The Broad Institute Genomics Platform"/>
            <consortium name="The Broad Institute Genome Sequencing Center for Infectious Disease"/>
            <person name="Wu L."/>
            <person name="Ma J."/>
        </authorList>
    </citation>
    <scope>NUCLEOTIDE SEQUENCE [LARGE SCALE GENOMIC DNA]</scope>
    <source>
        <strain evidence="5">CGMCC 4.1437</strain>
    </source>
</reference>
<evidence type="ECO:0000313" key="4">
    <source>
        <dbReference type="EMBL" id="MFC5666230.1"/>
    </source>
</evidence>
<name>A0ABW0X8X2_9ACTN</name>
<dbReference type="EC" id="2.3.-.-" evidence="4"/>
<dbReference type="CDD" id="cd04301">
    <property type="entry name" value="NAT_SF"/>
    <property type="match status" value="2"/>
</dbReference>
<dbReference type="InterPro" id="IPR050832">
    <property type="entry name" value="Bact_Acetyltransf"/>
</dbReference>